<dbReference type="InterPro" id="IPR037314">
    <property type="entry name" value="MKT1_H3TH"/>
</dbReference>
<sequence>MFTGPLDHSHCHFPRISTHRPSHARSYGIHPFFVFNGLSVLRKDKPFSLEDHRPAKRAAGWEPYEKGQITAAMSLWSQSGSPHQPDLLPLILQILSERGVEHMRAPYSAWGQLAYLQTHPRQLVNAVFGGSELLMYDLEKVVVNLDLEKGTYSWINKKGVLQDLQVSEDQFLDVCILAGFEYCSTFPPLADGVMSFTFKDSVTGYMPYFPAHHYLPPSLQKGTHDLIKQYKTGFNAVQYYAEDPQVVKTNYIDNFCRTRCAIKYHLVFTEDGEVRPLNADTAPSDIHDFIGYRLPDEVYYYLSRGLMGAQVLNTLISGVLIETPPTGNGESTEYRTFLNQLLDVRTQTLSLLTQPLNQFYQQRKVMSLYWFEQSVEHVMHHHASVPQTGGHHNGSVGVSLLNNVWERTQAWSVGREFVEDEFRRQKVRG</sequence>
<dbReference type="EMBL" id="RBNI01025167">
    <property type="protein sequence ID" value="RUO95865.1"/>
    <property type="molecule type" value="Genomic_DNA"/>
</dbReference>
<gene>
    <name evidence="1" type="ORF">BC936DRAFT_143059</name>
</gene>
<dbReference type="CDD" id="cd09858">
    <property type="entry name" value="PIN_MKT1"/>
    <property type="match status" value="1"/>
</dbReference>
<evidence type="ECO:0000313" key="1">
    <source>
        <dbReference type="EMBL" id="RUO95865.1"/>
    </source>
</evidence>
<dbReference type="GO" id="GO:0003730">
    <property type="term" value="F:mRNA 3'-UTR binding"/>
    <property type="evidence" value="ECO:0007669"/>
    <property type="project" value="TreeGrafter"/>
</dbReference>
<dbReference type="CDD" id="cd09902">
    <property type="entry name" value="H3TH_MKT1"/>
    <property type="match status" value="1"/>
</dbReference>
<accession>A0A432ZZW3</accession>
<dbReference type="OrthoDB" id="17262at2759"/>
<dbReference type="Gene3D" id="3.40.50.1010">
    <property type="entry name" value="5'-nuclease"/>
    <property type="match status" value="1"/>
</dbReference>
<proteinExistence type="predicted"/>
<dbReference type="PANTHER" id="PTHR11081">
    <property type="entry name" value="FLAP ENDONUCLEASE FAMILY MEMBER"/>
    <property type="match status" value="1"/>
</dbReference>
<dbReference type="Pfam" id="PF12247">
    <property type="entry name" value="MKT1_N"/>
    <property type="match status" value="1"/>
</dbReference>
<name>A0A432ZZW3_9FUNG</name>
<dbReference type="SUPFAM" id="SSF88723">
    <property type="entry name" value="PIN domain-like"/>
    <property type="match status" value="1"/>
</dbReference>
<dbReference type="Proteomes" id="UP000268093">
    <property type="component" value="Unassembled WGS sequence"/>
</dbReference>
<keyword evidence="2" id="KW-1185">Reference proteome</keyword>
<organism evidence="1 2">
    <name type="scientific">Jimgerdemannia flammicorona</name>
    <dbReference type="NCBI Taxonomy" id="994334"/>
    <lineage>
        <taxon>Eukaryota</taxon>
        <taxon>Fungi</taxon>
        <taxon>Fungi incertae sedis</taxon>
        <taxon>Mucoromycota</taxon>
        <taxon>Mucoromycotina</taxon>
        <taxon>Endogonomycetes</taxon>
        <taxon>Endogonales</taxon>
        <taxon>Endogonaceae</taxon>
        <taxon>Jimgerdemannia</taxon>
    </lineage>
</organism>
<dbReference type="PANTHER" id="PTHR11081:SF32">
    <property type="entry name" value="POST-TRANSCRIPTIONAL REGULATOR MKT1"/>
    <property type="match status" value="1"/>
</dbReference>
<dbReference type="InterPro" id="IPR029060">
    <property type="entry name" value="PIN-like_dom_sf"/>
</dbReference>
<protein>
    <submittedName>
        <fullName evidence="1">Temperature dependent protein affecting M2 dsRNA replication-domain-containing protein</fullName>
    </submittedName>
</protein>
<dbReference type="InterPro" id="IPR006084">
    <property type="entry name" value="XPG/Rad2"/>
</dbReference>
<dbReference type="InterPro" id="IPR022040">
    <property type="entry name" value="MKT1_N"/>
</dbReference>
<comment type="caution">
    <text evidence="1">The sequence shown here is derived from an EMBL/GenBank/DDBJ whole genome shotgun (WGS) entry which is preliminary data.</text>
</comment>
<evidence type="ECO:0000313" key="2">
    <source>
        <dbReference type="Proteomes" id="UP000268093"/>
    </source>
</evidence>
<dbReference type="PRINTS" id="PR00853">
    <property type="entry name" value="XPGRADSUPER"/>
</dbReference>
<reference evidence="1 2" key="1">
    <citation type="journal article" date="2018" name="New Phytol.">
        <title>Phylogenomics of Endogonaceae and evolution of mycorrhizas within Mucoromycota.</title>
        <authorList>
            <person name="Chang Y."/>
            <person name="Desiro A."/>
            <person name="Na H."/>
            <person name="Sandor L."/>
            <person name="Lipzen A."/>
            <person name="Clum A."/>
            <person name="Barry K."/>
            <person name="Grigoriev I.V."/>
            <person name="Martin F.M."/>
            <person name="Stajich J.E."/>
            <person name="Smith M.E."/>
            <person name="Bonito G."/>
            <person name="Spatafora J.W."/>
        </authorList>
    </citation>
    <scope>NUCLEOTIDE SEQUENCE [LARGE SCALE GENOMIC DNA]</scope>
    <source>
        <strain evidence="1 2">GMNB39</strain>
    </source>
</reference>